<dbReference type="EMBL" id="MW302382">
    <property type="protein sequence ID" value="QSD99536.1"/>
    <property type="molecule type" value="Genomic_DNA"/>
</dbReference>
<dbReference type="InterPro" id="IPR015495">
    <property type="entry name" value="Myb_TF_plants"/>
</dbReference>
<dbReference type="GO" id="GO:0045893">
    <property type="term" value="P:positive regulation of DNA-templated transcription"/>
    <property type="evidence" value="ECO:0007669"/>
    <property type="project" value="UniProtKB-ARBA"/>
</dbReference>
<keyword evidence="5" id="KW-0804">Transcription</keyword>
<evidence type="ECO:0000256" key="3">
    <source>
        <dbReference type="ARBA" id="ARBA00023015"/>
    </source>
</evidence>
<proteinExistence type="predicted"/>
<feature type="domain" description="Myb-like" evidence="8">
    <location>
        <begin position="9"/>
        <end position="61"/>
    </location>
</feature>
<dbReference type="Pfam" id="PF00249">
    <property type="entry name" value="Myb_DNA-binding"/>
    <property type="match status" value="2"/>
</dbReference>
<sequence>MGRAPCCEKIGLKKGRWTAEEDKILTDYIQEHGEGSWRSLPKNAGLLRCGKSCRLRWINYLRSDVKRGNITPQEEEIIVKLHAVLGNRWSVIAGHLPGRTDNEIKNYWNSHLRRKIYCFMKSLNESFPPIDIAAVSLAAASKRRAGRGASTTQHAPKQDQNNKNNNKKEVLEVQLPTLDKRKANVNGEEELQQGYNTNDYDTTNSCPNMNELIDHTLGPYEWLDDEIIKLSYMFESGVLVSPDHEINNINVTSDYNILDPNCGVLVGNNDGGVWSSSNGAESGEWNNNNNNNNTTSCNSSVNSVYEYQWPDMHLEGSCVQSYNQQWDLCDQQDQDVNCFWGTANYHENGFYH</sequence>
<dbReference type="PANTHER" id="PTHR47999">
    <property type="entry name" value="TRANSCRIPTION FACTOR MYB8-RELATED-RELATED"/>
    <property type="match status" value="1"/>
</dbReference>
<comment type="subcellular location">
    <subcellularLocation>
        <location evidence="1">Nucleus</location>
    </subcellularLocation>
</comment>
<protein>
    <submittedName>
        <fullName evidence="10">MYB family transcription factor</fullName>
    </submittedName>
</protein>
<dbReference type="AlphaFoldDB" id="A0A896WD18"/>
<dbReference type="SUPFAM" id="SSF46689">
    <property type="entry name" value="Homeodomain-like"/>
    <property type="match status" value="1"/>
</dbReference>
<dbReference type="FunFam" id="1.10.10.60:FF:000121">
    <property type="entry name" value="Myb transcription factor"/>
    <property type="match status" value="1"/>
</dbReference>
<organism evidence="10">
    <name type="scientific">Melilotus albus</name>
    <name type="common">White sweet clover</name>
    <name type="synonym">Melilotus officinalis subsp. albus</name>
    <dbReference type="NCBI Taxonomy" id="47082"/>
    <lineage>
        <taxon>Eukaryota</taxon>
        <taxon>Viridiplantae</taxon>
        <taxon>Streptophyta</taxon>
        <taxon>Embryophyta</taxon>
        <taxon>Tracheophyta</taxon>
        <taxon>Spermatophyta</taxon>
        <taxon>Magnoliopsida</taxon>
        <taxon>eudicotyledons</taxon>
        <taxon>Gunneridae</taxon>
        <taxon>Pentapetalae</taxon>
        <taxon>rosids</taxon>
        <taxon>fabids</taxon>
        <taxon>Fabales</taxon>
        <taxon>Fabaceae</taxon>
        <taxon>Papilionoideae</taxon>
        <taxon>50 kb inversion clade</taxon>
        <taxon>NPAAA clade</taxon>
        <taxon>Hologalegina</taxon>
        <taxon>IRL clade</taxon>
        <taxon>Trifolieae</taxon>
        <taxon>Melilotus</taxon>
    </lineage>
</organism>
<dbReference type="SMART" id="SM00717">
    <property type="entry name" value="SANT"/>
    <property type="match status" value="2"/>
</dbReference>
<keyword evidence="6" id="KW-0539">Nucleus</keyword>
<dbReference type="GO" id="GO:0006950">
    <property type="term" value="P:response to stress"/>
    <property type="evidence" value="ECO:0007669"/>
    <property type="project" value="UniProtKB-ARBA"/>
</dbReference>
<dbReference type="FunFam" id="1.10.10.60:FF:000231">
    <property type="entry name" value="Myb transcription factor"/>
    <property type="match status" value="1"/>
</dbReference>
<dbReference type="InterPro" id="IPR001005">
    <property type="entry name" value="SANT/Myb"/>
</dbReference>
<keyword evidence="2" id="KW-0677">Repeat</keyword>
<feature type="region of interest" description="Disordered" evidence="7">
    <location>
        <begin position="181"/>
        <end position="200"/>
    </location>
</feature>
<evidence type="ECO:0000256" key="2">
    <source>
        <dbReference type="ARBA" id="ARBA00022737"/>
    </source>
</evidence>
<keyword evidence="4" id="KW-0238">DNA-binding</keyword>
<evidence type="ECO:0000256" key="5">
    <source>
        <dbReference type="ARBA" id="ARBA00023163"/>
    </source>
</evidence>
<evidence type="ECO:0000259" key="9">
    <source>
        <dbReference type="PROSITE" id="PS51294"/>
    </source>
</evidence>
<dbReference type="PROSITE" id="PS50090">
    <property type="entry name" value="MYB_LIKE"/>
    <property type="match status" value="2"/>
</dbReference>
<gene>
    <name evidence="10" type="primary">EVM0021545.1</name>
</gene>
<evidence type="ECO:0000256" key="7">
    <source>
        <dbReference type="SAM" id="MobiDB-lite"/>
    </source>
</evidence>
<evidence type="ECO:0000256" key="1">
    <source>
        <dbReference type="ARBA" id="ARBA00004123"/>
    </source>
</evidence>
<dbReference type="InterPro" id="IPR009057">
    <property type="entry name" value="Homeodomain-like_sf"/>
</dbReference>
<evidence type="ECO:0000256" key="6">
    <source>
        <dbReference type="ARBA" id="ARBA00023242"/>
    </source>
</evidence>
<dbReference type="PROSITE" id="PS51294">
    <property type="entry name" value="HTH_MYB"/>
    <property type="match status" value="2"/>
</dbReference>
<feature type="region of interest" description="Disordered" evidence="7">
    <location>
        <begin position="144"/>
        <end position="169"/>
    </location>
</feature>
<dbReference type="InterPro" id="IPR017930">
    <property type="entry name" value="Myb_dom"/>
</dbReference>
<evidence type="ECO:0000313" key="10">
    <source>
        <dbReference type="EMBL" id="QSD99536.1"/>
    </source>
</evidence>
<evidence type="ECO:0000256" key="4">
    <source>
        <dbReference type="ARBA" id="ARBA00023125"/>
    </source>
</evidence>
<reference evidence="10" key="1">
    <citation type="journal article" name="Plants (Basel)">
        <title>NAC and MYB Families and Lignin Biosynthesis-Related Members Identification and Expression Analysis in Melilotus albus.</title>
        <authorList>
            <person name="Chen L."/>
            <person name="Wu F."/>
            <person name="Zhang J."/>
        </authorList>
    </citation>
    <scope>NUCLEOTIDE SEQUENCE</scope>
</reference>
<accession>A0A896WD18</accession>
<evidence type="ECO:0000259" key="8">
    <source>
        <dbReference type="PROSITE" id="PS50090"/>
    </source>
</evidence>
<dbReference type="GO" id="GO:0046148">
    <property type="term" value="P:pigment biosynthetic process"/>
    <property type="evidence" value="ECO:0007669"/>
    <property type="project" value="UniProtKB-ARBA"/>
</dbReference>
<name>A0A896WD18_MELAB</name>
<feature type="domain" description="HTH myb-type" evidence="9">
    <location>
        <begin position="9"/>
        <end position="61"/>
    </location>
</feature>
<dbReference type="GO" id="GO:0043565">
    <property type="term" value="F:sequence-specific DNA binding"/>
    <property type="evidence" value="ECO:0007669"/>
    <property type="project" value="UniProtKB-ARBA"/>
</dbReference>
<feature type="domain" description="HTH myb-type" evidence="9">
    <location>
        <begin position="62"/>
        <end position="116"/>
    </location>
</feature>
<dbReference type="PANTHER" id="PTHR47999:SF111">
    <property type="entry name" value="TRANSCRIPTION FACTOR MYB11-RELATED"/>
    <property type="match status" value="1"/>
</dbReference>
<dbReference type="GO" id="GO:0005634">
    <property type="term" value="C:nucleus"/>
    <property type="evidence" value="ECO:0007669"/>
    <property type="project" value="UniProtKB-SubCell"/>
</dbReference>
<keyword evidence="3" id="KW-0805">Transcription regulation</keyword>
<dbReference type="Gene3D" id="1.10.10.60">
    <property type="entry name" value="Homeodomain-like"/>
    <property type="match status" value="2"/>
</dbReference>
<feature type="domain" description="Myb-like" evidence="8">
    <location>
        <begin position="62"/>
        <end position="112"/>
    </location>
</feature>
<dbReference type="CDD" id="cd00167">
    <property type="entry name" value="SANT"/>
    <property type="match status" value="2"/>
</dbReference>